<gene>
    <name evidence="2" type="ORF">HGH91_21930</name>
</gene>
<organism evidence="2 3">
    <name type="scientific">Chitinophaga eiseniae</name>
    <dbReference type="NCBI Taxonomy" id="634771"/>
    <lineage>
        <taxon>Bacteria</taxon>
        <taxon>Pseudomonadati</taxon>
        <taxon>Bacteroidota</taxon>
        <taxon>Chitinophagia</taxon>
        <taxon>Chitinophagales</taxon>
        <taxon>Chitinophagaceae</taxon>
        <taxon>Chitinophaga</taxon>
    </lineage>
</organism>
<evidence type="ECO:0000313" key="2">
    <source>
        <dbReference type="EMBL" id="NLR81302.1"/>
    </source>
</evidence>
<dbReference type="PROSITE" id="PS51257">
    <property type="entry name" value="PROKAR_LIPOPROTEIN"/>
    <property type="match status" value="1"/>
</dbReference>
<dbReference type="EMBL" id="JABAHZ010000005">
    <property type="protein sequence ID" value="NLR81302.1"/>
    <property type="molecule type" value="Genomic_DNA"/>
</dbReference>
<dbReference type="Pfam" id="PF14344">
    <property type="entry name" value="DUF4397"/>
    <property type="match status" value="1"/>
</dbReference>
<reference evidence="2 3" key="1">
    <citation type="submission" date="2020-04" db="EMBL/GenBank/DDBJ databases">
        <authorList>
            <person name="Yin C."/>
        </authorList>
    </citation>
    <scope>NUCLEOTIDE SEQUENCE [LARGE SCALE GENOMIC DNA]</scope>
    <source>
        <strain evidence="2 3">Ak56</strain>
    </source>
</reference>
<proteinExistence type="predicted"/>
<keyword evidence="3" id="KW-1185">Reference proteome</keyword>
<dbReference type="Proteomes" id="UP000552864">
    <property type="component" value="Unassembled WGS sequence"/>
</dbReference>
<accession>A0A847SWA6</accession>
<dbReference type="AlphaFoldDB" id="A0A847SWA6"/>
<name>A0A847SWA6_9BACT</name>
<evidence type="ECO:0000259" key="1">
    <source>
        <dbReference type="Pfam" id="PF14344"/>
    </source>
</evidence>
<comment type="caution">
    <text evidence="2">The sequence shown here is derived from an EMBL/GenBank/DDBJ whole genome shotgun (WGS) entry which is preliminary data.</text>
</comment>
<dbReference type="InterPro" id="IPR025510">
    <property type="entry name" value="DUF4397"/>
</dbReference>
<dbReference type="RefSeq" id="WP_168740932.1">
    <property type="nucleotide sequence ID" value="NZ_JABAHZ010000005.1"/>
</dbReference>
<feature type="domain" description="DUF4397" evidence="1">
    <location>
        <begin position="38"/>
        <end position="150"/>
    </location>
</feature>
<evidence type="ECO:0000313" key="3">
    <source>
        <dbReference type="Proteomes" id="UP000552864"/>
    </source>
</evidence>
<sequence>MLTKKNRVWAVVALLTGVAGFSSCLKSNNNYTPPRPRAQINILNASNSPVFANFYDNDQKVSDNNVTFGSYYQYSVYGGLHKFELKNKNGDSVITSLSANYDSSAFYTYIALGNPVKSVSIVSDFTSADGSKINIRCLNLSSGADKVDFYIGNEKIDSNRNPMALSDLYAATKFVQFSNFSSGGSVSVKKAGTNVELASASGSTLRVGSFNTGNVYTIYYLGNSANPTGLDKPLVNAMFSFYNQ</sequence>
<protein>
    <recommendedName>
        <fullName evidence="1">DUF4397 domain-containing protein</fullName>
    </recommendedName>
</protein>